<keyword evidence="1" id="KW-0378">Hydrolase</keyword>
<proteinExistence type="predicted"/>
<organism evidence="2">
    <name type="scientific">marine metagenome</name>
    <dbReference type="NCBI Taxonomy" id="408172"/>
    <lineage>
        <taxon>unclassified sequences</taxon>
        <taxon>metagenomes</taxon>
        <taxon>ecological metagenomes</taxon>
    </lineage>
</organism>
<dbReference type="GO" id="GO:0016787">
    <property type="term" value="F:hydrolase activity"/>
    <property type="evidence" value="ECO:0007669"/>
    <property type="project" value="UniProtKB-KW"/>
</dbReference>
<dbReference type="Gene3D" id="3.40.50.1000">
    <property type="entry name" value="HAD superfamily/HAD-like"/>
    <property type="match status" value="1"/>
</dbReference>
<protein>
    <submittedName>
        <fullName evidence="2">Uncharacterized protein</fullName>
    </submittedName>
</protein>
<accession>A0A381WR96</accession>
<gene>
    <name evidence="2" type="ORF">METZ01_LOCUS107869</name>
</gene>
<dbReference type="Pfam" id="PF00702">
    <property type="entry name" value="Hydrolase"/>
    <property type="match status" value="1"/>
</dbReference>
<evidence type="ECO:0000313" key="2">
    <source>
        <dbReference type="EMBL" id="SVA55015.1"/>
    </source>
</evidence>
<name>A0A381WR96_9ZZZZ</name>
<dbReference type="InterPro" id="IPR023214">
    <property type="entry name" value="HAD_sf"/>
</dbReference>
<dbReference type="InterPro" id="IPR051540">
    <property type="entry name" value="S-2-haloacid_dehalogenase"/>
</dbReference>
<dbReference type="EMBL" id="UINC01012620">
    <property type="protein sequence ID" value="SVA55015.1"/>
    <property type="molecule type" value="Genomic_DNA"/>
</dbReference>
<dbReference type="SUPFAM" id="SSF56784">
    <property type="entry name" value="HAD-like"/>
    <property type="match status" value="1"/>
</dbReference>
<dbReference type="SFLD" id="SFLDG01129">
    <property type="entry name" value="C1.5:_HAD__Beta-PGM__Phosphata"/>
    <property type="match status" value="1"/>
</dbReference>
<dbReference type="NCBIfam" id="TIGR01549">
    <property type="entry name" value="HAD-SF-IA-v1"/>
    <property type="match status" value="1"/>
</dbReference>
<reference evidence="2" key="1">
    <citation type="submission" date="2018-05" db="EMBL/GenBank/DDBJ databases">
        <authorList>
            <person name="Lanie J.A."/>
            <person name="Ng W.-L."/>
            <person name="Kazmierczak K.M."/>
            <person name="Andrzejewski T.M."/>
            <person name="Davidsen T.M."/>
            <person name="Wayne K.J."/>
            <person name="Tettelin H."/>
            <person name="Glass J.I."/>
            <person name="Rusch D."/>
            <person name="Podicherti R."/>
            <person name="Tsui H.-C.T."/>
            <person name="Winkler M.E."/>
        </authorList>
    </citation>
    <scope>NUCLEOTIDE SEQUENCE</scope>
</reference>
<evidence type="ECO:0000256" key="1">
    <source>
        <dbReference type="ARBA" id="ARBA00022801"/>
    </source>
</evidence>
<sequence>MIKALFFDFYNTLVYFFPKVEDIQLCACKELGLSVTKEGLIKGYKTADSFFNLENSRVPISNRPEREKKEFFAVYEKMILEGAGLTVSLGLATQAWELTTLIPRKFRLFGDVKPTLRDLKQLGLILGIITNLNQDMDGLLDELGLDAIIDVTVTSREVGVEKPHPSIFLHALDKVGISAQEAIHVGDQFVSDAQGAKAVGIKPVLIVRDFQLSTDNDVKTIRTMGELLGIT</sequence>
<dbReference type="Gene3D" id="1.10.150.240">
    <property type="entry name" value="Putative phosphatase, domain 2"/>
    <property type="match status" value="1"/>
</dbReference>
<dbReference type="PANTHER" id="PTHR43316">
    <property type="entry name" value="HYDROLASE, HALOACID DELAHOGENASE-RELATED"/>
    <property type="match status" value="1"/>
</dbReference>
<dbReference type="SFLD" id="SFLDS00003">
    <property type="entry name" value="Haloacid_Dehalogenase"/>
    <property type="match status" value="1"/>
</dbReference>
<dbReference type="InterPro" id="IPR036412">
    <property type="entry name" value="HAD-like_sf"/>
</dbReference>
<dbReference type="PRINTS" id="PR00413">
    <property type="entry name" value="HADHALOGNASE"/>
</dbReference>
<dbReference type="AlphaFoldDB" id="A0A381WR96"/>
<dbReference type="InterPro" id="IPR006439">
    <property type="entry name" value="HAD-SF_hydro_IA"/>
</dbReference>
<dbReference type="InterPro" id="IPR023198">
    <property type="entry name" value="PGP-like_dom2"/>
</dbReference>